<dbReference type="AlphaFoldDB" id="A0A1I8IFR1"/>
<reference evidence="3" key="1">
    <citation type="submission" date="2016-11" db="UniProtKB">
        <authorList>
            <consortium name="WormBaseParasite"/>
        </authorList>
    </citation>
    <scope>IDENTIFICATION</scope>
</reference>
<dbReference type="Proteomes" id="UP000095280">
    <property type="component" value="Unplaced"/>
</dbReference>
<accession>A0A1I8IFR1</accession>
<evidence type="ECO:0000313" key="3">
    <source>
        <dbReference type="WBParaSite" id="maker-uti_cns_0012447-snap-gene-0.7-mRNA-1"/>
    </source>
</evidence>
<keyword evidence="2" id="KW-1185">Reference proteome</keyword>
<organism evidence="2 3">
    <name type="scientific">Macrostomum lignano</name>
    <dbReference type="NCBI Taxonomy" id="282301"/>
    <lineage>
        <taxon>Eukaryota</taxon>
        <taxon>Metazoa</taxon>
        <taxon>Spiralia</taxon>
        <taxon>Lophotrochozoa</taxon>
        <taxon>Platyhelminthes</taxon>
        <taxon>Rhabditophora</taxon>
        <taxon>Macrostomorpha</taxon>
        <taxon>Macrostomida</taxon>
        <taxon>Macrostomidae</taxon>
        <taxon>Macrostomum</taxon>
    </lineage>
</organism>
<proteinExistence type="predicted"/>
<dbReference type="Gene3D" id="2.30.29.30">
    <property type="entry name" value="Pleckstrin-homology domain (PH domain)/Phosphotyrosine-binding domain (PTB)"/>
    <property type="match status" value="1"/>
</dbReference>
<evidence type="ECO:0000256" key="1">
    <source>
        <dbReference type="SAM" id="MobiDB-lite"/>
    </source>
</evidence>
<protein>
    <submittedName>
        <fullName evidence="3">ELM2 domain-containing protein</fullName>
    </submittedName>
</protein>
<dbReference type="WBParaSite" id="maker-uti_cns_0012447-snap-gene-0.7-mRNA-1">
    <property type="protein sequence ID" value="maker-uti_cns_0012447-snap-gene-0.7-mRNA-1"/>
    <property type="gene ID" value="maker-uti_cns_0012447-snap-gene-0.7"/>
</dbReference>
<sequence>MKSSPAVTAQATPLRFDAVQRRWLPLIGGLPTAAVCRVQAVLAGQHQQYHQHQLRVQARKLQSNELVLDCPVDGADQRKTRPSLPDGIFWRAEPDLLCWRSESVEHGLRFGSAELANKFETTTRQFMADGRADATIAASTTALARFPFGSQHRLSEPQISGLPNDIANHELSMKRLPRAKNALKSAASRTAAVGCSPLNESGRKSNSKRPPLNQQVAAAAAPRPALKEEMASSKKHA</sequence>
<feature type="region of interest" description="Disordered" evidence="1">
    <location>
        <begin position="189"/>
        <end position="237"/>
    </location>
</feature>
<feature type="compositionally biased region" description="Basic and acidic residues" evidence="1">
    <location>
        <begin position="225"/>
        <end position="237"/>
    </location>
</feature>
<name>A0A1I8IFR1_9PLAT</name>
<evidence type="ECO:0000313" key="2">
    <source>
        <dbReference type="Proteomes" id="UP000095280"/>
    </source>
</evidence>
<dbReference type="InterPro" id="IPR011993">
    <property type="entry name" value="PH-like_dom_sf"/>
</dbReference>